<dbReference type="PANTHER" id="PTHR43377">
    <property type="entry name" value="BILIVERDIN REDUCTASE A"/>
    <property type="match status" value="1"/>
</dbReference>
<evidence type="ECO:0000313" key="3">
    <source>
        <dbReference type="EMBL" id="APZ95692.1"/>
    </source>
</evidence>
<dbReference type="InterPro" id="IPR055170">
    <property type="entry name" value="GFO_IDH_MocA-like_dom"/>
</dbReference>
<dbReference type="EMBL" id="CP017641">
    <property type="protein sequence ID" value="APZ95692.1"/>
    <property type="molecule type" value="Genomic_DNA"/>
</dbReference>
<evidence type="ECO:0000259" key="1">
    <source>
        <dbReference type="Pfam" id="PF01408"/>
    </source>
</evidence>
<dbReference type="EC" id="1.1.99.28" evidence="3"/>
<dbReference type="Pfam" id="PF22725">
    <property type="entry name" value="GFO_IDH_MocA_C3"/>
    <property type="match status" value="1"/>
</dbReference>
<dbReference type="KEGG" id="fmr:Fuma_05351"/>
<dbReference type="GO" id="GO:0047061">
    <property type="term" value="F:glucose-fructose oxidoreductase activity"/>
    <property type="evidence" value="ECO:0007669"/>
    <property type="project" value="UniProtKB-EC"/>
</dbReference>
<dbReference type="GO" id="GO:0000166">
    <property type="term" value="F:nucleotide binding"/>
    <property type="evidence" value="ECO:0007669"/>
    <property type="project" value="InterPro"/>
</dbReference>
<evidence type="ECO:0000313" key="4">
    <source>
        <dbReference type="Proteomes" id="UP000187735"/>
    </source>
</evidence>
<dbReference type="AlphaFoldDB" id="A0A1P8WNQ7"/>
<gene>
    <name evidence="3" type="primary">gfo_8</name>
    <name evidence="3" type="ORF">Fuma_05351</name>
</gene>
<evidence type="ECO:0000259" key="2">
    <source>
        <dbReference type="Pfam" id="PF22725"/>
    </source>
</evidence>
<dbReference type="InterPro" id="IPR000683">
    <property type="entry name" value="Gfo/Idh/MocA-like_OxRdtase_N"/>
</dbReference>
<protein>
    <submittedName>
        <fullName evidence="3">Glucose--fructose oxidoreductase</fullName>
        <ecNumber evidence="3">1.1.99.28</ecNumber>
    </submittedName>
</protein>
<feature type="domain" description="GFO/IDH/MocA-like oxidoreductase" evidence="2">
    <location>
        <begin position="139"/>
        <end position="264"/>
    </location>
</feature>
<organism evidence="3 4">
    <name type="scientific">Fuerstiella marisgermanici</name>
    <dbReference type="NCBI Taxonomy" id="1891926"/>
    <lineage>
        <taxon>Bacteria</taxon>
        <taxon>Pseudomonadati</taxon>
        <taxon>Planctomycetota</taxon>
        <taxon>Planctomycetia</taxon>
        <taxon>Planctomycetales</taxon>
        <taxon>Planctomycetaceae</taxon>
        <taxon>Fuerstiella</taxon>
    </lineage>
</organism>
<accession>A0A1P8WNQ7</accession>
<keyword evidence="3" id="KW-0560">Oxidoreductase</keyword>
<dbReference type="Pfam" id="PF01408">
    <property type="entry name" value="GFO_IDH_MocA"/>
    <property type="match status" value="1"/>
</dbReference>
<dbReference type="InterPro" id="IPR051450">
    <property type="entry name" value="Gfo/Idh/MocA_Oxidoreductases"/>
</dbReference>
<dbReference type="SUPFAM" id="SSF51735">
    <property type="entry name" value="NAD(P)-binding Rossmann-fold domains"/>
    <property type="match status" value="1"/>
</dbReference>
<dbReference type="Proteomes" id="UP000187735">
    <property type="component" value="Chromosome"/>
</dbReference>
<dbReference type="PANTHER" id="PTHR43377:SF1">
    <property type="entry name" value="BILIVERDIN REDUCTASE A"/>
    <property type="match status" value="1"/>
</dbReference>
<dbReference type="SUPFAM" id="SSF55347">
    <property type="entry name" value="Glyceraldehyde-3-phosphate dehydrogenase-like, C-terminal domain"/>
    <property type="match status" value="1"/>
</dbReference>
<dbReference type="Gene3D" id="3.40.50.720">
    <property type="entry name" value="NAD(P)-binding Rossmann-like Domain"/>
    <property type="match status" value="1"/>
</dbReference>
<sequence>MKVESMKVAFLTHAEGAHMGAYLGALAAASDCDEVVLADPSGRWVDDAKKVLGDKLTKTYTDHAKLLAVETPKLCMVSMEAKHAPPVIEACLESGAHVFSEKPACVSLNQFERLAQIADSKHLHLMLALANRSNPETIAARRMIRKGRIGKILSIDMHIVADQTRLTRPAYHKTWYADKTRAGGGHLIWLGIHWLDLAMHLTGTAITQTTGAIGNVGGQPINTEDSAVATLRFSNGTLGTLNSGYYRDTSYHTQIRIWGSKGWINLDSIGSPKMTWYETEGPKAKQVQTFDEPTDPRGYSPFVARAISAIAKETTPPISTQDSLNALRVVFGIYAAAESGTATQTNAVPVPL</sequence>
<dbReference type="InterPro" id="IPR036291">
    <property type="entry name" value="NAD(P)-bd_dom_sf"/>
</dbReference>
<feature type="domain" description="Gfo/Idh/MocA-like oxidoreductase N-terminal" evidence="1">
    <location>
        <begin position="57"/>
        <end position="127"/>
    </location>
</feature>
<proteinExistence type="predicted"/>
<dbReference type="Gene3D" id="3.30.360.10">
    <property type="entry name" value="Dihydrodipicolinate Reductase, domain 2"/>
    <property type="match status" value="1"/>
</dbReference>
<dbReference type="STRING" id="1891926.Fuma_05351"/>
<keyword evidence="4" id="KW-1185">Reference proteome</keyword>
<name>A0A1P8WNQ7_9PLAN</name>
<reference evidence="3 4" key="1">
    <citation type="journal article" date="2016" name="Front. Microbiol.">
        <title>Fuerstia marisgermanicae gen. nov., sp. nov., an Unusual Member of the Phylum Planctomycetes from the German Wadden Sea.</title>
        <authorList>
            <person name="Kohn T."/>
            <person name="Heuer A."/>
            <person name="Jogler M."/>
            <person name="Vollmers J."/>
            <person name="Boedeker C."/>
            <person name="Bunk B."/>
            <person name="Rast P."/>
            <person name="Borchert D."/>
            <person name="Glockner I."/>
            <person name="Freese H.M."/>
            <person name="Klenk H.P."/>
            <person name="Overmann J."/>
            <person name="Kaster A.K."/>
            <person name="Rohde M."/>
            <person name="Wiegand S."/>
            <person name="Jogler C."/>
        </authorList>
    </citation>
    <scope>NUCLEOTIDE SEQUENCE [LARGE SCALE GENOMIC DNA]</scope>
    <source>
        <strain evidence="3 4">NH11</strain>
    </source>
</reference>